<protein>
    <recommendedName>
        <fullName evidence="3">DUF4371 domain-containing protein</fullName>
    </recommendedName>
</protein>
<dbReference type="PANTHER" id="PTHR37162">
    <property type="entry name" value="HAT FAMILY DIMERISATION DOMAINCONTAINING PROTEIN-RELATED"/>
    <property type="match status" value="1"/>
</dbReference>
<dbReference type="AlphaFoldDB" id="H3AAE9"/>
<keyword evidence="2" id="KW-1185">Reference proteome</keyword>
<accession>H3AAE9</accession>
<dbReference type="Ensembl" id="ENSLACT00000006674.1">
    <property type="protein sequence ID" value="ENSLACP00000006620.1"/>
    <property type="gene ID" value="ENSLACG00000005871.1"/>
</dbReference>
<reference evidence="1" key="2">
    <citation type="submission" date="2025-08" db="UniProtKB">
        <authorList>
            <consortium name="Ensembl"/>
        </authorList>
    </citation>
    <scope>IDENTIFICATION</scope>
</reference>
<evidence type="ECO:0000313" key="1">
    <source>
        <dbReference type="Ensembl" id="ENSLACP00000006620.1"/>
    </source>
</evidence>
<dbReference type="eggNOG" id="ENOG502RX81">
    <property type="taxonomic scope" value="Eukaryota"/>
</dbReference>
<dbReference type="InterPro" id="IPR012337">
    <property type="entry name" value="RNaseH-like_sf"/>
</dbReference>
<evidence type="ECO:0000313" key="2">
    <source>
        <dbReference type="Proteomes" id="UP000008672"/>
    </source>
</evidence>
<organism evidence="1 2">
    <name type="scientific">Latimeria chalumnae</name>
    <name type="common">Coelacanth</name>
    <dbReference type="NCBI Taxonomy" id="7897"/>
    <lineage>
        <taxon>Eukaryota</taxon>
        <taxon>Metazoa</taxon>
        <taxon>Chordata</taxon>
        <taxon>Craniata</taxon>
        <taxon>Vertebrata</taxon>
        <taxon>Euteleostomi</taxon>
        <taxon>Coelacanthiformes</taxon>
        <taxon>Coelacanthidae</taxon>
        <taxon>Latimeria</taxon>
    </lineage>
</organism>
<proteinExistence type="predicted"/>
<dbReference type="InParanoid" id="H3AAE9"/>
<sequence>MKLGRTKIESLVENVLGPFSVKSAVEKLKASSSPFAVATDASNKGNRKFFPLAAHFFYVESGVNDVLLDFYEEPDESSESVMKCIIDAVNNLGLDLKDVIAYRADSASVNYGKNCSVFVKLKAVQPQIIQANCNCHVLHNAAKNCMKALSFDVERLVLKVFNEFSCSAKKVKRLKSCFDFVQQEYSKVLSHVPTRWLSLFAQIFTLLLNWEAIKLYFLQLESDCDNLIWRFIRDQQHELSDKLTLPECYIYFVHLVMAIFQKSICILERDAMNATELYDVMSDV</sequence>
<reference evidence="2" key="1">
    <citation type="submission" date="2011-08" db="EMBL/GenBank/DDBJ databases">
        <title>The draft genome of Latimeria chalumnae.</title>
        <authorList>
            <person name="Di Palma F."/>
            <person name="Alfoldi J."/>
            <person name="Johnson J."/>
            <person name="Berlin A."/>
            <person name="Gnerre S."/>
            <person name="Jaffe D."/>
            <person name="MacCallum I."/>
            <person name="Young S."/>
            <person name="Walker B.J."/>
            <person name="Lander E."/>
            <person name="Lindblad-Toh K."/>
        </authorList>
    </citation>
    <scope>NUCLEOTIDE SEQUENCE [LARGE SCALE GENOMIC DNA]</scope>
    <source>
        <strain evidence="2">Wild caught</strain>
    </source>
</reference>
<reference evidence="1" key="3">
    <citation type="submission" date="2025-09" db="UniProtKB">
        <authorList>
            <consortium name="Ensembl"/>
        </authorList>
    </citation>
    <scope>IDENTIFICATION</scope>
</reference>
<dbReference type="HOGENOM" id="CLU_078405_0_0_1"/>
<dbReference type="SUPFAM" id="SSF53098">
    <property type="entry name" value="Ribonuclease H-like"/>
    <property type="match status" value="1"/>
</dbReference>
<name>H3AAE9_LATCH</name>
<dbReference type="EMBL" id="AFYH01098232">
    <property type="status" value="NOT_ANNOTATED_CDS"/>
    <property type="molecule type" value="Genomic_DNA"/>
</dbReference>
<evidence type="ECO:0008006" key="3">
    <source>
        <dbReference type="Google" id="ProtNLM"/>
    </source>
</evidence>
<dbReference type="Proteomes" id="UP000008672">
    <property type="component" value="Unassembled WGS sequence"/>
</dbReference>
<dbReference type="GeneTree" id="ENSGT00660000097027"/>
<dbReference type="PANTHER" id="PTHR37162:SF1">
    <property type="entry name" value="BED-TYPE DOMAIN-CONTAINING PROTEIN"/>
    <property type="match status" value="1"/>
</dbReference>